<dbReference type="RefSeq" id="WP_052474651.1">
    <property type="nucleotide sequence ID" value="NZ_JXRP01000009.1"/>
</dbReference>
<dbReference type="InterPro" id="IPR008884">
    <property type="entry name" value="TylF_MeTrfase"/>
</dbReference>
<dbReference type="PATRIC" id="fig|889306.3.peg.1401"/>
<gene>
    <name evidence="1" type="ORF">KP78_13920</name>
</gene>
<dbReference type="Pfam" id="PF05711">
    <property type="entry name" value="TylF"/>
    <property type="match status" value="1"/>
</dbReference>
<reference evidence="1 2" key="1">
    <citation type="submission" date="2015-01" db="EMBL/GenBank/DDBJ databases">
        <title>Genome sequencing of Jeotgalibacillus soli.</title>
        <authorList>
            <person name="Goh K.M."/>
            <person name="Chan K.-G."/>
            <person name="Yaakop A.S."/>
            <person name="Ee R."/>
            <person name="Gan H.M."/>
            <person name="Chan C.S."/>
        </authorList>
    </citation>
    <scope>NUCLEOTIDE SEQUENCE [LARGE SCALE GENOMIC DNA]</scope>
    <source>
        <strain evidence="1 2">P9</strain>
    </source>
</reference>
<comment type="caution">
    <text evidence="1">The sequence shown here is derived from an EMBL/GenBank/DDBJ whole genome shotgun (WGS) entry which is preliminary data.</text>
</comment>
<dbReference type="STRING" id="889306.KP78_13920"/>
<keyword evidence="2" id="KW-1185">Reference proteome</keyword>
<dbReference type="EMBL" id="JXRP01000009">
    <property type="protein sequence ID" value="KIL49924.1"/>
    <property type="molecule type" value="Genomic_DNA"/>
</dbReference>
<evidence type="ECO:0000313" key="1">
    <source>
        <dbReference type="EMBL" id="KIL49924.1"/>
    </source>
</evidence>
<dbReference type="AlphaFoldDB" id="A0A0C2S7C7"/>
<dbReference type="Proteomes" id="UP000031938">
    <property type="component" value="Unassembled WGS sequence"/>
</dbReference>
<dbReference type="PANTHER" id="PTHR40036">
    <property type="entry name" value="MACROCIN O-METHYLTRANSFERASE"/>
    <property type="match status" value="1"/>
</dbReference>
<evidence type="ECO:0008006" key="3">
    <source>
        <dbReference type="Google" id="ProtNLM"/>
    </source>
</evidence>
<proteinExistence type="predicted"/>
<sequence>MVVIKKVIFGTGRFAEAVLQQIGSSAIYAFLDNDEQKHGELFHNVKVYTPQQFTDQSDLEKYPIFIASSYYEDISKQLVSMGLIEGVHFFDGAALLSSEQLRGVLGISPDIEDEFIELYVKVKNYSMTSIERLYSLYQAVKYVVANDIRGDFVECGVWRGGSAMIIAETLRVLGVQDRHIYLYDTFEGMSQPSDIDIDFSGKTAEEEWSQSQTDSVNLWCYASLEDVQQNLQSTGYPIGNIHFVKGKVEETLLRTMPEQISLLRLDTDWYESTYHELENLYPLLSVNGVLIIDDYGFWQGARKAVNDYFLQHQVKILLNKIDFSGRLGIKN</sequence>
<organism evidence="1 2">
    <name type="scientific">Jeotgalibacillus soli</name>
    <dbReference type="NCBI Taxonomy" id="889306"/>
    <lineage>
        <taxon>Bacteria</taxon>
        <taxon>Bacillati</taxon>
        <taxon>Bacillota</taxon>
        <taxon>Bacilli</taxon>
        <taxon>Bacillales</taxon>
        <taxon>Caryophanaceae</taxon>
        <taxon>Jeotgalibacillus</taxon>
    </lineage>
</organism>
<dbReference type="PANTHER" id="PTHR40036:SF1">
    <property type="entry name" value="MACROCIN O-METHYLTRANSFERASE"/>
    <property type="match status" value="1"/>
</dbReference>
<dbReference type="InterPro" id="IPR029063">
    <property type="entry name" value="SAM-dependent_MTases_sf"/>
</dbReference>
<dbReference type="Gene3D" id="3.40.50.720">
    <property type="entry name" value="NAD(P)-binding Rossmann-like Domain"/>
    <property type="match status" value="1"/>
</dbReference>
<dbReference type="OrthoDB" id="149130at2"/>
<evidence type="ECO:0000313" key="2">
    <source>
        <dbReference type="Proteomes" id="UP000031938"/>
    </source>
</evidence>
<protein>
    <recommendedName>
        <fullName evidence="3">Macrocin-O-methyltransferase</fullName>
    </recommendedName>
</protein>
<name>A0A0C2S7C7_9BACL</name>
<accession>A0A0C2S7C7</accession>
<dbReference type="SUPFAM" id="SSF53335">
    <property type="entry name" value="S-adenosyl-L-methionine-dependent methyltransferases"/>
    <property type="match status" value="1"/>
</dbReference>
<dbReference type="Gene3D" id="3.40.50.150">
    <property type="entry name" value="Vaccinia Virus protein VP39"/>
    <property type="match status" value="1"/>
</dbReference>